<dbReference type="PANTHER" id="PTHR43461:SF1">
    <property type="entry name" value="TRANSMEMBRANE PROTEIN 256"/>
    <property type="match status" value="1"/>
</dbReference>
<dbReference type="InterPro" id="IPR006696">
    <property type="entry name" value="DUF423"/>
</dbReference>
<evidence type="ECO:0000256" key="6">
    <source>
        <dbReference type="SAM" id="Phobius"/>
    </source>
</evidence>
<dbReference type="PANTHER" id="PTHR43461">
    <property type="entry name" value="TRANSMEMBRANE PROTEIN 256"/>
    <property type="match status" value="1"/>
</dbReference>
<evidence type="ECO:0000313" key="8">
    <source>
        <dbReference type="Proteomes" id="UP001220395"/>
    </source>
</evidence>
<organism evidence="7 8">
    <name type="scientific">Sphingomonas naphthae</name>
    <dbReference type="NCBI Taxonomy" id="1813468"/>
    <lineage>
        <taxon>Bacteria</taxon>
        <taxon>Pseudomonadati</taxon>
        <taxon>Pseudomonadota</taxon>
        <taxon>Alphaproteobacteria</taxon>
        <taxon>Sphingomonadales</taxon>
        <taxon>Sphingomonadaceae</taxon>
        <taxon>Sphingomonas</taxon>
    </lineage>
</organism>
<accession>A0ABY7TFP9</accession>
<dbReference type="EMBL" id="CP117411">
    <property type="protein sequence ID" value="WCT71975.1"/>
    <property type="molecule type" value="Genomic_DNA"/>
</dbReference>
<evidence type="ECO:0000256" key="5">
    <source>
        <dbReference type="ARBA" id="ARBA00023136"/>
    </source>
</evidence>
<dbReference type="RefSeq" id="WP_273685922.1">
    <property type="nucleotide sequence ID" value="NZ_CP117411.1"/>
</dbReference>
<proteinExistence type="inferred from homology"/>
<keyword evidence="3 6" id="KW-0812">Transmembrane</keyword>
<gene>
    <name evidence="7" type="ORF">PQ455_09955</name>
</gene>
<name>A0ABY7TFP9_9SPHN</name>
<dbReference type="Pfam" id="PF04241">
    <property type="entry name" value="DUF423"/>
    <property type="match status" value="1"/>
</dbReference>
<evidence type="ECO:0000256" key="3">
    <source>
        <dbReference type="ARBA" id="ARBA00022692"/>
    </source>
</evidence>
<keyword evidence="4 6" id="KW-1133">Transmembrane helix</keyword>
<feature type="transmembrane region" description="Helical" evidence="6">
    <location>
        <begin position="65"/>
        <end position="85"/>
    </location>
</feature>
<keyword evidence="5 6" id="KW-0472">Membrane</keyword>
<protein>
    <submittedName>
        <fullName evidence="7">DUF423 domain-containing protein</fullName>
    </submittedName>
</protein>
<feature type="transmembrane region" description="Helical" evidence="6">
    <location>
        <begin position="91"/>
        <end position="112"/>
    </location>
</feature>
<sequence>MRRAGGGGGLVALLAALSGAAGVIAGAMGAHGFTGKPAEWLRTGAEYQLVHAVAALVAAQMGARLAAWSFVAGGALFAGTLYAMALGMPHWLGAVTPIGGVGLILGWLVLAVRVMRR</sequence>
<evidence type="ECO:0000256" key="4">
    <source>
        <dbReference type="ARBA" id="ARBA00022989"/>
    </source>
</evidence>
<dbReference type="Proteomes" id="UP001220395">
    <property type="component" value="Chromosome"/>
</dbReference>
<keyword evidence="8" id="KW-1185">Reference proteome</keyword>
<feature type="transmembrane region" description="Helical" evidence="6">
    <location>
        <begin position="39"/>
        <end position="58"/>
    </location>
</feature>
<reference evidence="7 8" key="1">
    <citation type="submission" date="2023-02" db="EMBL/GenBank/DDBJ databases">
        <title>Genome sequence of Sphingomonas naphthae.</title>
        <authorList>
            <person name="Kim S."/>
            <person name="Heo J."/>
            <person name="Kwon S.-W."/>
        </authorList>
    </citation>
    <scope>NUCLEOTIDE SEQUENCE [LARGE SCALE GENOMIC DNA]</scope>
    <source>
        <strain evidence="7 8">KACC 18716</strain>
    </source>
</reference>
<evidence type="ECO:0000256" key="2">
    <source>
        <dbReference type="ARBA" id="ARBA00009694"/>
    </source>
</evidence>
<evidence type="ECO:0000256" key="1">
    <source>
        <dbReference type="ARBA" id="ARBA00004141"/>
    </source>
</evidence>
<comment type="subcellular location">
    <subcellularLocation>
        <location evidence="1">Membrane</location>
        <topology evidence="1">Multi-pass membrane protein</topology>
    </subcellularLocation>
</comment>
<comment type="similarity">
    <text evidence="2">Belongs to the UPF0382 family.</text>
</comment>
<evidence type="ECO:0000313" key="7">
    <source>
        <dbReference type="EMBL" id="WCT71975.1"/>
    </source>
</evidence>